<feature type="domain" description="PBP" evidence="4">
    <location>
        <begin position="73"/>
        <end position="394"/>
    </location>
</feature>
<dbReference type="InterPro" id="IPR050962">
    <property type="entry name" value="Phosphate-bind_PstS"/>
</dbReference>
<proteinExistence type="inferred from homology"/>
<dbReference type="EMBL" id="JADGJH010000098">
    <property type="protein sequence ID" value="KAJ3138197.1"/>
    <property type="molecule type" value="Genomic_DNA"/>
</dbReference>
<dbReference type="Gene3D" id="3.40.190.10">
    <property type="entry name" value="Periplasmic binding protein-like II"/>
    <property type="match status" value="2"/>
</dbReference>
<accession>A0AAD5XKG5</accession>
<evidence type="ECO:0000256" key="2">
    <source>
        <dbReference type="SAM" id="MobiDB-lite"/>
    </source>
</evidence>
<feature type="region of interest" description="Disordered" evidence="2">
    <location>
        <begin position="1254"/>
        <end position="1282"/>
    </location>
</feature>
<dbReference type="InterPro" id="IPR024370">
    <property type="entry name" value="PBP_domain"/>
</dbReference>
<keyword evidence="6" id="KW-1185">Reference proteome</keyword>
<dbReference type="PANTHER" id="PTHR42996:SF1">
    <property type="entry name" value="PHOSPHATE-BINDING PROTEIN PSTS"/>
    <property type="match status" value="1"/>
</dbReference>
<evidence type="ECO:0000256" key="1">
    <source>
        <dbReference type="ARBA" id="ARBA00008725"/>
    </source>
</evidence>
<feature type="transmembrane region" description="Helical" evidence="3">
    <location>
        <begin position="557"/>
        <end position="578"/>
    </location>
</feature>
<dbReference type="PANTHER" id="PTHR42996">
    <property type="entry name" value="PHOSPHATE-BINDING PROTEIN PSTS"/>
    <property type="match status" value="1"/>
</dbReference>
<feature type="transmembrane region" description="Helical" evidence="3">
    <location>
        <begin position="501"/>
        <end position="520"/>
    </location>
</feature>
<sequence>MASKERQANNQVASPDTPSDVPTIPLNLAIQIFAYSAFPLVIVAICAVLLYSRVDESVQSVMKASAETPLLLVNASGSTFFSTTCWRWMGLFKQSLNVAQYQINLEYLSTGSQRGQQDFFDGYSLFAATEHDIESNKSSFFIDPSNNSSGINPSAPEHYGLLMFPVIAGALAIVHNTPNLSTPNSSLILTANLLSEIFNNQIQWWNDTRLQKANPAAHFPNERIAVIVLSDPADIFPVYLRKYNASAFNTTTAGHVWPSSFITTTNIFEAMYISGTTVNSITYTTVEAVREAEASGQSPTCAYIVNSAGTAMAPTTDAIAAAMNASLKTVMPTKLITAHNYLSIIDSNATNAYPLSVMSFVIIQQNYYYFSAPPPQSNYCMRINYLVQFLYFSLTDSSTDVGLEEKGWVAINDALLNQNLEALATITCGGVNVMNLVLQSFQETAFYAVVGENSYTSILFWSNLDSFPVTVIGMSLYLAFYDAELEKKDRHSEVGKVKWTLQNWLGIVTQCCMCFQIVYLCLNRSSVILDDVYVSVVSYLGLIFDWFWYYVIINILVFVWLACIYYTTFLYGFIEYYYPHRLNSLTKFHAFLSNFMPNFALIFYNPSVELLAKVFDCKLSTETYTYTNTYAQTCWTRGHWVSTVLSITLGCAYTNSVVRYCKILKLLRKDFHFKDADWSIYLDSISKTTIIILFFNTPNVVFLASAGAVMACLGGCAVVGRPNLVPWYDRIRGCLYAYAMVQFKAGVSEAEKKKQEAELKKFFAAFGEEIQSISAGPVDIDFLIDTSNPGFTNDVGQLDRNVDIGSEMNHSSSRLTSSLLHGVTAAVSEHLRPALLLPPSVPLHLHVGGDSALSLNAAFSGKWQKLDELMVKAGNVGLLNDDELDAVRVAISFEDPMIPILFNRSNKDFSRFTELIKVRVWQALLDESSPHAPSSTNAVHITATDVPAANFRPVIVQPRPMSFAQSRPASSIQSRPVSIAPSTKGSQFSAVASIISRSVPPNEDANVGNIGGNTEDGSNNGGRQSRRLSLLPKVMSGPLLRRNSAITGAITANPKITAREMTGARPRPFSLIDGSNTGGNSKIKKLGAMNFESTIGGALSRNVLKTAVAGPKINFGGANEGDGGVLNAGNPPSAHFMSRLEEISIESLGKPNGCNGNGGLRPVSQGYSEYVTQNLKPQKSLDPTARSSVAVKSPDIKVGDVVIVEGTEYQTMGVQDSKYETTENDFANNAFNIKAHHPVNTAKIVQESVEEQLIKHIRPPAKPHPERKEVRTRRYSRDPSSV</sequence>
<dbReference type="Pfam" id="PF12849">
    <property type="entry name" value="PBP_like_2"/>
    <property type="match status" value="1"/>
</dbReference>
<reference evidence="5" key="1">
    <citation type="submission" date="2020-05" db="EMBL/GenBank/DDBJ databases">
        <title>Phylogenomic resolution of chytrid fungi.</title>
        <authorList>
            <person name="Stajich J.E."/>
            <person name="Amses K."/>
            <person name="Simmons R."/>
            <person name="Seto K."/>
            <person name="Myers J."/>
            <person name="Bonds A."/>
            <person name="Quandt C.A."/>
            <person name="Barry K."/>
            <person name="Liu P."/>
            <person name="Grigoriev I."/>
            <person name="Longcore J.E."/>
            <person name="James T.Y."/>
        </authorList>
    </citation>
    <scope>NUCLEOTIDE SEQUENCE</scope>
    <source>
        <strain evidence="5">JEL0513</strain>
    </source>
</reference>
<keyword evidence="3" id="KW-1133">Transmembrane helix</keyword>
<comment type="similarity">
    <text evidence="1">Belongs to the PstS family.</text>
</comment>
<feature type="transmembrane region" description="Helical" evidence="3">
    <location>
        <begin position="28"/>
        <end position="52"/>
    </location>
</feature>
<dbReference type="SUPFAM" id="SSF53850">
    <property type="entry name" value="Periplasmic binding protein-like II"/>
    <property type="match status" value="1"/>
</dbReference>
<feature type="transmembrane region" description="Helical" evidence="3">
    <location>
        <begin position="532"/>
        <end position="551"/>
    </location>
</feature>
<feature type="transmembrane region" description="Helical" evidence="3">
    <location>
        <begin position="458"/>
        <end position="481"/>
    </location>
</feature>
<evidence type="ECO:0000313" key="6">
    <source>
        <dbReference type="Proteomes" id="UP001211907"/>
    </source>
</evidence>
<evidence type="ECO:0000313" key="5">
    <source>
        <dbReference type="EMBL" id="KAJ3138197.1"/>
    </source>
</evidence>
<keyword evidence="3" id="KW-0472">Membrane</keyword>
<evidence type="ECO:0000256" key="3">
    <source>
        <dbReference type="SAM" id="Phobius"/>
    </source>
</evidence>
<name>A0AAD5XKG5_9FUNG</name>
<keyword evidence="3" id="KW-0812">Transmembrane</keyword>
<evidence type="ECO:0000259" key="4">
    <source>
        <dbReference type="Pfam" id="PF12849"/>
    </source>
</evidence>
<protein>
    <recommendedName>
        <fullName evidence="4">PBP domain-containing protein</fullName>
    </recommendedName>
</protein>
<gene>
    <name evidence="5" type="ORF">HK100_012878</name>
</gene>
<organism evidence="5 6">
    <name type="scientific">Physocladia obscura</name>
    <dbReference type="NCBI Taxonomy" id="109957"/>
    <lineage>
        <taxon>Eukaryota</taxon>
        <taxon>Fungi</taxon>
        <taxon>Fungi incertae sedis</taxon>
        <taxon>Chytridiomycota</taxon>
        <taxon>Chytridiomycota incertae sedis</taxon>
        <taxon>Chytridiomycetes</taxon>
        <taxon>Chytridiales</taxon>
        <taxon>Chytriomycetaceae</taxon>
        <taxon>Physocladia</taxon>
    </lineage>
</organism>
<dbReference type="Proteomes" id="UP001211907">
    <property type="component" value="Unassembled WGS sequence"/>
</dbReference>
<feature type="region of interest" description="Disordered" evidence="2">
    <location>
        <begin position="1001"/>
        <end position="1025"/>
    </location>
</feature>
<comment type="caution">
    <text evidence="5">The sequence shown here is derived from an EMBL/GenBank/DDBJ whole genome shotgun (WGS) entry which is preliminary data.</text>
</comment>